<dbReference type="GO" id="GO:0016020">
    <property type="term" value="C:membrane"/>
    <property type="evidence" value="ECO:0007669"/>
    <property type="project" value="UniProtKB-SubCell"/>
</dbReference>
<dbReference type="OrthoDB" id="7933078at2759"/>
<accession>A0A9P1N669</accession>
<keyword evidence="2 5" id="KW-0812">Transmembrane</keyword>
<proteinExistence type="inferred from homology"/>
<feature type="transmembrane region" description="Helical" evidence="5">
    <location>
        <begin position="32"/>
        <end position="54"/>
    </location>
</feature>
<dbReference type="Proteomes" id="UP001152747">
    <property type="component" value="Unassembled WGS sequence"/>
</dbReference>
<comment type="subcellular location">
    <subcellularLocation>
        <location evidence="1">Membrane</location>
        <topology evidence="1">Multi-pass membrane protein</topology>
    </subcellularLocation>
</comment>
<dbReference type="GO" id="GO:0005783">
    <property type="term" value="C:endoplasmic reticulum"/>
    <property type="evidence" value="ECO:0007669"/>
    <property type="project" value="TreeGrafter"/>
</dbReference>
<feature type="transmembrane region" description="Helical" evidence="5">
    <location>
        <begin position="180"/>
        <end position="203"/>
    </location>
</feature>
<dbReference type="PANTHER" id="PTHR23291">
    <property type="entry name" value="BAX INHIBITOR-RELATED"/>
    <property type="match status" value="1"/>
</dbReference>
<evidence type="ECO:0000256" key="4">
    <source>
        <dbReference type="ARBA" id="ARBA00023136"/>
    </source>
</evidence>
<dbReference type="AlphaFoldDB" id="A0A9P1N669"/>
<keyword evidence="7" id="KW-1185">Reference proteome</keyword>
<feature type="transmembrane region" description="Helical" evidence="5">
    <location>
        <begin position="66"/>
        <end position="84"/>
    </location>
</feature>
<name>A0A9P1N669_9PELO</name>
<dbReference type="GO" id="GO:0005794">
    <property type="term" value="C:Golgi apparatus"/>
    <property type="evidence" value="ECO:0007669"/>
    <property type="project" value="TreeGrafter"/>
</dbReference>
<feature type="transmembrane region" description="Helical" evidence="5">
    <location>
        <begin position="152"/>
        <end position="174"/>
    </location>
</feature>
<keyword evidence="3 5" id="KW-1133">Transmembrane helix</keyword>
<gene>
    <name evidence="6" type="ORF">CAMP_LOCUS15302</name>
</gene>
<dbReference type="Pfam" id="PF01027">
    <property type="entry name" value="Bax1-I"/>
    <property type="match status" value="1"/>
</dbReference>
<reference evidence="6" key="1">
    <citation type="submission" date="2022-11" db="EMBL/GenBank/DDBJ databases">
        <authorList>
            <person name="Kikuchi T."/>
        </authorList>
    </citation>
    <scope>NUCLEOTIDE SEQUENCE</scope>
    <source>
        <strain evidence="6">PS1010</strain>
    </source>
</reference>
<feature type="transmembrane region" description="Helical" evidence="5">
    <location>
        <begin position="122"/>
        <end position="140"/>
    </location>
</feature>
<protein>
    <submittedName>
        <fullName evidence="6">Uncharacterized protein</fullName>
    </submittedName>
</protein>
<keyword evidence="4 5" id="KW-0472">Membrane</keyword>
<dbReference type="EMBL" id="CANHGI010000005">
    <property type="protein sequence ID" value="CAI5452665.1"/>
    <property type="molecule type" value="Genomic_DNA"/>
</dbReference>
<organism evidence="6 7">
    <name type="scientific">Caenorhabditis angaria</name>
    <dbReference type="NCBI Taxonomy" id="860376"/>
    <lineage>
        <taxon>Eukaryota</taxon>
        <taxon>Metazoa</taxon>
        <taxon>Ecdysozoa</taxon>
        <taxon>Nematoda</taxon>
        <taxon>Chromadorea</taxon>
        <taxon>Rhabditida</taxon>
        <taxon>Rhabditina</taxon>
        <taxon>Rhabditomorpha</taxon>
        <taxon>Rhabditoidea</taxon>
        <taxon>Rhabditidae</taxon>
        <taxon>Peloderinae</taxon>
        <taxon>Caenorhabditis</taxon>
    </lineage>
</organism>
<evidence type="ECO:0000256" key="3">
    <source>
        <dbReference type="ARBA" id="ARBA00022989"/>
    </source>
</evidence>
<evidence type="ECO:0000256" key="2">
    <source>
        <dbReference type="ARBA" id="ARBA00022692"/>
    </source>
</evidence>
<dbReference type="InterPro" id="IPR006214">
    <property type="entry name" value="Bax_inhibitor_1-related"/>
</dbReference>
<evidence type="ECO:0000256" key="5">
    <source>
        <dbReference type="RuleBase" id="RU004379"/>
    </source>
</evidence>
<dbReference type="GO" id="GO:2001234">
    <property type="term" value="P:negative regulation of apoptotic signaling pathway"/>
    <property type="evidence" value="ECO:0007669"/>
    <property type="project" value="TreeGrafter"/>
</dbReference>
<sequence length="241" mass="27076">MQYFQDAESGTGDKYSFLFTNESVRAGFVRKVFSLVTLMFTVVAGFCVIPFVWADFSIFLHHHPEIHIISFIIFFAISIALSCFESVRRSFPTNIILLAVFTIAASVMTMCVTAHYELGSVLIALLITTVCCGSIIVFSMKTKHDLTSKIGIVFILSMVVFSFGIFAMIFSLILKWKFLLSIYAGVAALLTMFYLAIDIQMLMGGRQFELSPEDYIFAAMQIFLDILNIFLLLLSLFGKSK</sequence>
<feature type="transmembrane region" description="Helical" evidence="5">
    <location>
        <begin position="215"/>
        <end position="237"/>
    </location>
</feature>
<evidence type="ECO:0000313" key="6">
    <source>
        <dbReference type="EMBL" id="CAI5452665.1"/>
    </source>
</evidence>
<evidence type="ECO:0000256" key="1">
    <source>
        <dbReference type="ARBA" id="ARBA00004141"/>
    </source>
</evidence>
<dbReference type="PANTHER" id="PTHR23291:SF33">
    <property type="entry name" value="TRANSMEMBRANE BAX INHIBITOR MOTIF-CONTAINING PROTEIN 4"/>
    <property type="match status" value="1"/>
</dbReference>
<comment type="similarity">
    <text evidence="5">Belongs to the BI1 family.</text>
</comment>
<evidence type="ECO:0000313" key="7">
    <source>
        <dbReference type="Proteomes" id="UP001152747"/>
    </source>
</evidence>
<comment type="caution">
    <text evidence="6">The sequence shown here is derived from an EMBL/GenBank/DDBJ whole genome shotgun (WGS) entry which is preliminary data.</text>
</comment>